<evidence type="ECO:0000256" key="11">
    <source>
        <dbReference type="SAM" id="MobiDB-lite"/>
    </source>
</evidence>
<dbReference type="EMBL" id="NBSH01000003">
    <property type="protein sequence ID" value="ORX39176.1"/>
    <property type="molecule type" value="Genomic_DNA"/>
</dbReference>
<dbReference type="FunCoup" id="A0A1Y1UNY1">
    <property type="interactions" value="548"/>
</dbReference>
<evidence type="ECO:0000256" key="6">
    <source>
        <dbReference type="ARBA" id="ARBA00022722"/>
    </source>
</evidence>
<organism evidence="13 14">
    <name type="scientific">Kockovaella imperatae</name>
    <dbReference type="NCBI Taxonomy" id="4999"/>
    <lineage>
        <taxon>Eukaryota</taxon>
        <taxon>Fungi</taxon>
        <taxon>Dikarya</taxon>
        <taxon>Basidiomycota</taxon>
        <taxon>Agaricomycotina</taxon>
        <taxon>Tremellomycetes</taxon>
        <taxon>Tremellales</taxon>
        <taxon>Cuniculitremaceae</taxon>
        <taxon>Kockovaella</taxon>
    </lineage>
</organism>
<keyword evidence="7" id="KW-0479">Metal-binding</keyword>
<dbReference type="Pfam" id="PF12706">
    <property type="entry name" value="Lactamase_B_2"/>
    <property type="match status" value="1"/>
</dbReference>
<dbReference type="RefSeq" id="XP_021873039.1">
    <property type="nucleotide sequence ID" value="XM_022015076.1"/>
</dbReference>
<dbReference type="GO" id="GO:1990180">
    <property type="term" value="P:mitochondrial tRNA 3'-end processing"/>
    <property type="evidence" value="ECO:0007669"/>
    <property type="project" value="TreeGrafter"/>
</dbReference>
<dbReference type="OrthoDB" id="527344at2759"/>
<feature type="domain" description="Metallo-beta-lactamase" evidence="12">
    <location>
        <begin position="674"/>
        <end position="758"/>
    </location>
</feature>
<evidence type="ECO:0000256" key="4">
    <source>
        <dbReference type="ARBA" id="ARBA00012477"/>
    </source>
</evidence>
<comment type="similarity">
    <text evidence="3">Belongs to the RNase Z family.</text>
</comment>
<dbReference type="PANTHER" id="PTHR12553:SF49">
    <property type="entry name" value="ZINC PHOSPHODIESTERASE ELAC PROTEIN 2"/>
    <property type="match status" value="1"/>
</dbReference>
<keyword evidence="14" id="KW-1185">Reference proteome</keyword>
<dbReference type="SUPFAM" id="SSF56281">
    <property type="entry name" value="Metallo-hydrolase/oxidoreductase"/>
    <property type="match status" value="2"/>
</dbReference>
<feature type="compositionally biased region" description="Polar residues" evidence="11">
    <location>
        <begin position="866"/>
        <end position="891"/>
    </location>
</feature>
<keyword evidence="5" id="KW-0819">tRNA processing</keyword>
<dbReference type="Gene3D" id="3.60.15.10">
    <property type="entry name" value="Ribonuclease Z/Hydroxyacylglutathione hydrolase-like"/>
    <property type="match status" value="2"/>
</dbReference>
<evidence type="ECO:0000256" key="7">
    <source>
        <dbReference type="ARBA" id="ARBA00022723"/>
    </source>
</evidence>
<feature type="region of interest" description="Disordered" evidence="11">
    <location>
        <begin position="811"/>
        <end position="891"/>
    </location>
</feature>
<gene>
    <name evidence="13" type="ORF">BD324DRAFT_618739</name>
</gene>
<keyword evidence="8" id="KW-0255">Endonuclease</keyword>
<dbReference type="InParanoid" id="A0A1Y1UNY1"/>
<evidence type="ECO:0000256" key="9">
    <source>
        <dbReference type="ARBA" id="ARBA00022801"/>
    </source>
</evidence>
<keyword evidence="9" id="KW-0378">Hydrolase</keyword>
<evidence type="ECO:0000313" key="14">
    <source>
        <dbReference type="Proteomes" id="UP000193218"/>
    </source>
</evidence>
<evidence type="ECO:0000256" key="8">
    <source>
        <dbReference type="ARBA" id="ARBA00022759"/>
    </source>
</evidence>
<protein>
    <recommendedName>
        <fullName evidence="4">ribonuclease Z</fullName>
        <ecNumber evidence="4">3.1.26.11</ecNumber>
    </recommendedName>
</protein>
<keyword evidence="10" id="KW-0862">Zinc</keyword>
<evidence type="ECO:0000256" key="1">
    <source>
        <dbReference type="ARBA" id="ARBA00000402"/>
    </source>
</evidence>
<reference evidence="13 14" key="1">
    <citation type="submission" date="2017-03" db="EMBL/GenBank/DDBJ databases">
        <title>Widespread Adenine N6-methylation of Active Genes in Fungi.</title>
        <authorList>
            <consortium name="DOE Joint Genome Institute"/>
            <person name="Mondo S.J."/>
            <person name="Dannebaum R.O."/>
            <person name="Kuo R.C."/>
            <person name="Louie K.B."/>
            <person name="Bewick A.J."/>
            <person name="Labutti K."/>
            <person name="Haridas S."/>
            <person name="Kuo A."/>
            <person name="Salamov A."/>
            <person name="Ahrendt S.R."/>
            <person name="Lau R."/>
            <person name="Bowen B.P."/>
            <person name="Lipzen A."/>
            <person name="Sullivan W."/>
            <person name="Andreopoulos W.B."/>
            <person name="Clum A."/>
            <person name="Lindquist E."/>
            <person name="Daum C."/>
            <person name="Northen T.R."/>
            <person name="Ramamoorthy G."/>
            <person name="Schmitz R.J."/>
            <person name="Gryganskyi A."/>
            <person name="Culley D."/>
            <person name="Magnuson J."/>
            <person name="James T.Y."/>
            <person name="O'Malley M.A."/>
            <person name="Stajich J.E."/>
            <person name="Spatafora J.W."/>
            <person name="Visel A."/>
            <person name="Grigoriev I.V."/>
        </authorList>
    </citation>
    <scope>NUCLEOTIDE SEQUENCE [LARGE SCALE GENOMIC DNA]</scope>
    <source>
        <strain evidence="13 14">NRRL Y-17943</strain>
    </source>
</reference>
<dbReference type="STRING" id="4999.A0A1Y1UNY1"/>
<proteinExistence type="inferred from homology"/>
<evidence type="ECO:0000256" key="10">
    <source>
        <dbReference type="ARBA" id="ARBA00022833"/>
    </source>
</evidence>
<dbReference type="InterPro" id="IPR036866">
    <property type="entry name" value="RibonucZ/Hydroxyglut_hydro"/>
</dbReference>
<dbReference type="GO" id="GO:0046872">
    <property type="term" value="F:metal ion binding"/>
    <property type="evidence" value="ECO:0007669"/>
    <property type="project" value="UniProtKB-KW"/>
</dbReference>
<comment type="catalytic activity">
    <reaction evidence="1">
        <text>Endonucleolytic cleavage of RNA, removing extra 3' nucleotides from tRNA precursor, generating 3' termini of tRNAs. A 3'-hydroxy group is left at the tRNA terminus and a 5'-phosphoryl group is left at the trailer molecule.</text>
        <dbReference type="EC" id="3.1.26.11"/>
    </reaction>
</comment>
<dbReference type="Proteomes" id="UP000193218">
    <property type="component" value="Unassembled WGS sequence"/>
</dbReference>
<feature type="compositionally biased region" description="Acidic residues" evidence="11">
    <location>
        <begin position="812"/>
        <end position="823"/>
    </location>
</feature>
<evidence type="ECO:0000256" key="3">
    <source>
        <dbReference type="ARBA" id="ARBA00007823"/>
    </source>
</evidence>
<evidence type="ECO:0000256" key="5">
    <source>
        <dbReference type="ARBA" id="ARBA00022694"/>
    </source>
</evidence>
<accession>A0A1Y1UNY1</accession>
<dbReference type="GO" id="GO:0042781">
    <property type="term" value="F:3'-tRNA processing endoribonuclease activity"/>
    <property type="evidence" value="ECO:0007669"/>
    <property type="project" value="UniProtKB-EC"/>
</dbReference>
<evidence type="ECO:0000259" key="12">
    <source>
        <dbReference type="Pfam" id="PF12706"/>
    </source>
</evidence>
<dbReference type="GO" id="GO:0005739">
    <property type="term" value="C:mitochondrion"/>
    <property type="evidence" value="ECO:0007669"/>
    <property type="project" value="TreeGrafter"/>
</dbReference>
<comment type="caution">
    <text evidence="13">The sequence shown here is derived from an EMBL/GenBank/DDBJ whole genome shotgun (WGS) entry which is preliminary data.</text>
</comment>
<keyword evidence="6" id="KW-0540">Nuclease</keyword>
<dbReference type="EC" id="3.1.26.11" evidence="4"/>
<dbReference type="GeneID" id="33556884"/>
<dbReference type="Pfam" id="PF23023">
    <property type="entry name" value="Anti-Pycsar_Apyc1"/>
    <property type="match status" value="1"/>
</dbReference>
<dbReference type="AlphaFoldDB" id="A0A1Y1UNY1"/>
<sequence>MIRRTKPSVHYAWDVLVAAVPSKDGALTMVFSTDSERYIFGAGENAQRALAQTSAQVGRTRVVMVGDAKLDSRGGLPGLTMKRLDDGADELDLIGPPDMRHFMATYKASVTRAECKLKVVPHPYQLPSGEAHVIYTGDHLHIKSIALKPAAEMDSGSGGESSSASRIPRSYLEEWAKSIVDQMFPAKANLSKHSPSSPLPLPPQDETLTDMVYILQGIDIIGKFDNAKAKELKVPFGPIRAKLVAGEAIEFEDPDEPGKILNVKAEDVVGETVPGPAVIIVTCSAENLDRLLVSPAFDKYQGDAAVHEVVYVIHQIPAEVLSNPHYRQWMTKFGAKTQHLIADTTNLSNEVVMRGSAWAMLKLSLLDEQIFPLPYGPPDPQRADNLPPNTTYLTHGASFRIHPRGAPLPPSAERDRPFPTTRQGIEHAKALYSNQHYIANVCRRAKQAVQRDSRHSSPPSFAGEDITVTTLGTGSAVPSKLRNVSATHLDIPDVGGILLDAGEGTTGQLYRRFGTELATVYENLKAIFISHMHGDHHLGIQSVLRERFQLGINSKLYIIGPLYLANSLAGSSGWQQGIPQGALDNIIFINNFDMIAGPLIKTLDKTEAGNDVSEWAPTGLQTDKFPISEAFLTGHHRWPQHDILEANALSTILSQHSAALMMKDLGFVGFRSPKMRHRGWAWGLVLEHESGWKISYSGDTMPCHDFITSAYGSTLMIHEATLDDEHKQDALEKGHSTFSQALSVGYQAKAQNLLLTHFSQRYPRVARLKGDQKPGDGPELAIAFDLMSIKIRDMWRMQYYTDAFDTLFPPEQEAESGDVDGGEDQSVSRAARKRQSSPSRFTPPPIPLNGSSKKSKQERRKPAQPQRATSPTNRAQSTLHSGSLKRSWSDR</sequence>
<dbReference type="InterPro" id="IPR047151">
    <property type="entry name" value="RNZ2-like"/>
</dbReference>
<comment type="cofactor">
    <cofactor evidence="2">
        <name>Zn(2+)</name>
        <dbReference type="ChEBI" id="CHEBI:29105"/>
    </cofactor>
</comment>
<dbReference type="CDD" id="cd07718">
    <property type="entry name" value="RNaseZ_ELAC1_ELAC2-C-term-like_MBL-fold"/>
    <property type="match status" value="1"/>
</dbReference>
<evidence type="ECO:0000313" key="13">
    <source>
        <dbReference type="EMBL" id="ORX39176.1"/>
    </source>
</evidence>
<dbReference type="PANTHER" id="PTHR12553">
    <property type="entry name" value="ZINC PHOSPHODIESTERASE ELAC PROTEIN 2"/>
    <property type="match status" value="1"/>
</dbReference>
<dbReference type="InterPro" id="IPR001279">
    <property type="entry name" value="Metallo-B-lactamas"/>
</dbReference>
<evidence type="ECO:0000256" key="2">
    <source>
        <dbReference type="ARBA" id="ARBA00001947"/>
    </source>
</evidence>
<name>A0A1Y1UNY1_9TREE</name>